<keyword evidence="2" id="KW-1185">Reference proteome</keyword>
<protein>
    <submittedName>
        <fullName evidence="1">Mitochondrial inner membrane protein required for protein import</fullName>
    </submittedName>
</protein>
<evidence type="ECO:0000313" key="1">
    <source>
        <dbReference type="EMBL" id="KAJ1894418.1"/>
    </source>
</evidence>
<evidence type="ECO:0000313" key="2">
    <source>
        <dbReference type="Proteomes" id="UP001150581"/>
    </source>
</evidence>
<organism evidence="1 2">
    <name type="scientific">Kickxella alabastrina</name>
    <dbReference type="NCBI Taxonomy" id="61397"/>
    <lineage>
        <taxon>Eukaryota</taxon>
        <taxon>Fungi</taxon>
        <taxon>Fungi incertae sedis</taxon>
        <taxon>Zoopagomycota</taxon>
        <taxon>Kickxellomycotina</taxon>
        <taxon>Kickxellomycetes</taxon>
        <taxon>Kickxellales</taxon>
        <taxon>Kickxellaceae</taxon>
        <taxon>Kickxella</taxon>
    </lineage>
</organism>
<dbReference type="EMBL" id="JANBPG010000694">
    <property type="protein sequence ID" value="KAJ1894418.1"/>
    <property type="molecule type" value="Genomic_DNA"/>
</dbReference>
<comment type="caution">
    <text evidence="1">The sequence shown here is derived from an EMBL/GenBank/DDBJ whole genome shotgun (WGS) entry which is preliminary data.</text>
</comment>
<dbReference type="Proteomes" id="UP001150581">
    <property type="component" value="Unassembled WGS sequence"/>
</dbReference>
<gene>
    <name evidence="1" type="primary">TIM50_2</name>
    <name evidence="1" type="ORF">LPJ66_005205</name>
</gene>
<reference evidence="1" key="1">
    <citation type="submission" date="2022-07" db="EMBL/GenBank/DDBJ databases">
        <title>Phylogenomic reconstructions and comparative analyses of Kickxellomycotina fungi.</title>
        <authorList>
            <person name="Reynolds N.K."/>
            <person name="Stajich J.E."/>
            <person name="Barry K."/>
            <person name="Grigoriev I.V."/>
            <person name="Crous P."/>
            <person name="Smith M.E."/>
        </authorList>
    </citation>
    <scope>NUCLEOTIDE SEQUENCE</scope>
    <source>
        <strain evidence="1">Benny 63K</strain>
    </source>
</reference>
<accession>A0ACC1IJJ1</accession>
<proteinExistence type="predicted"/>
<name>A0ACC1IJJ1_9FUNG</name>
<sequence length="521" mass="58821">MLGRIASPLTRQLRTAQLAKASAANMTPRALQLLRSQNLSTTSPAMIRVRNPSESIPETPEKPASDEPSTSDKQSTNQSEPIAADKPEQFNDASAAKQKPSTASPFGFSSTGSGMASGILGEDPVSEDSQAKDQQQHRDGMSAAEARRARRQRADLPPLEDEPKIKAAKYIGTGLVFGLLIGGIGYYGRPFTAADAEKGLKDDPEKSAVQQLWHRATTRAGNTFSFLSEPATEKLLPDQNEYTMPYTLVLCLDDMLIHMDWTKEYGWRIAKRPGLDHFLAYMASMFEVVVFSTQPSHSGMTVMERLDPLEYAPYRLYKDHMRNIDGKNYKDLSTINRDMSRVIMIDISPEAFNMQPDNGLLARPFRGEPGDNWISQITEFLEYIHMMEPKDVRPWIKTYKDKDAAQEFVRWEDSIRQKLVEDWEEKRKTAGSWKSLVFGGAPADTENPPLPEFDQMRKMMRDNFEIQHKEVLAMIEKERQQNEEEIKRQMKDMTLWKMMSQSLGNGAAPDANAAVTGQQQK</sequence>